<organism evidence="1 2">
    <name type="scientific">Carnegiea gigantea</name>
    <dbReference type="NCBI Taxonomy" id="171969"/>
    <lineage>
        <taxon>Eukaryota</taxon>
        <taxon>Viridiplantae</taxon>
        <taxon>Streptophyta</taxon>
        <taxon>Embryophyta</taxon>
        <taxon>Tracheophyta</taxon>
        <taxon>Spermatophyta</taxon>
        <taxon>Magnoliopsida</taxon>
        <taxon>eudicotyledons</taxon>
        <taxon>Gunneridae</taxon>
        <taxon>Pentapetalae</taxon>
        <taxon>Caryophyllales</taxon>
        <taxon>Cactineae</taxon>
        <taxon>Cactaceae</taxon>
        <taxon>Cactoideae</taxon>
        <taxon>Echinocereeae</taxon>
        <taxon>Carnegiea</taxon>
    </lineage>
</organism>
<keyword evidence="2" id="KW-1185">Reference proteome</keyword>
<dbReference type="PANTHER" id="PTHR34835">
    <property type="entry name" value="OS07G0283600 PROTEIN-RELATED"/>
    <property type="match status" value="1"/>
</dbReference>
<name>A0A9Q1H073_9CARY</name>
<dbReference type="PANTHER" id="PTHR34835:SF90">
    <property type="entry name" value="AMINOTRANSFERASE-LIKE PLANT MOBILE DOMAIN-CONTAINING PROTEIN"/>
    <property type="match status" value="1"/>
</dbReference>
<sequence>MNEIGFGDFWAIRSNVIPKSLGMQLLENYDCCGSFLNLSNRRILEFTKEDVHAILWLPMGHKKIEEGKTCDSCEKYNALLDSDHGDEVKRDFIVYVISTCIKGNQNGDAYFMILKSFGNVTDIINFDWCEYVISPLRAIVFKRRSDPVRLFRDPLIFWMGVTLERWFPTAISWTKAEVQKRMDNEEKMSGMFCRDAIRRTFDYDKVVQAAEADLQQYFQDLECEQMQKDNARVSLKVSFDM</sequence>
<dbReference type="EMBL" id="JAKOGI010001109">
    <property type="protein sequence ID" value="KAJ8427703.1"/>
    <property type="molecule type" value="Genomic_DNA"/>
</dbReference>
<comment type="caution">
    <text evidence="1">The sequence shown here is derived from an EMBL/GenBank/DDBJ whole genome shotgun (WGS) entry which is preliminary data.</text>
</comment>
<accession>A0A9Q1H073</accession>
<proteinExistence type="predicted"/>
<protein>
    <submittedName>
        <fullName evidence="1">Uncharacterized protein</fullName>
    </submittedName>
</protein>
<dbReference type="Proteomes" id="UP001153076">
    <property type="component" value="Unassembled WGS sequence"/>
</dbReference>
<reference evidence="1" key="1">
    <citation type="submission" date="2022-04" db="EMBL/GenBank/DDBJ databases">
        <title>Carnegiea gigantea Genome sequencing and assembly v2.</title>
        <authorList>
            <person name="Copetti D."/>
            <person name="Sanderson M.J."/>
            <person name="Burquez A."/>
            <person name="Wojciechowski M.F."/>
        </authorList>
    </citation>
    <scope>NUCLEOTIDE SEQUENCE</scope>
    <source>
        <strain evidence="1">SGP5-SGP5p</strain>
        <tissue evidence="1">Aerial part</tissue>
    </source>
</reference>
<dbReference type="AlphaFoldDB" id="A0A9Q1H073"/>
<evidence type="ECO:0000313" key="2">
    <source>
        <dbReference type="Proteomes" id="UP001153076"/>
    </source>
</evidence>
<gene>
    <name evidence="1" type="ORF">Cgig2_008293</name>
</gene>
<evidence type="ECO:0000313" key="1">
    <source>
        <dbReference type="EMBL" id="KAJ8427703.1"/>
    </source>
</evidence>